<dbReference type="PANTHER" id="PTHR45833">
    <property type="entry name" value="METHIONINE SYNTHASE"/>
    <property type="match status" value="1"/>
</dbReference>
<feature type="domain" description="B12-binding" evidence="3">
    <location>
        <begin position="86"/>
        <end position="208"/>
    </location>
</feature>
<comment type="caution">
    <text evidence="5">The sequence shown here is derived from an EMBL/GenBank/DDBJ whole genome shotgun (WGS) entry which is preliminary data.</text>
</comment>
<name>A0A933GLK0_UNCTE</name>
<sequence length="208" mass="22518">MYDHLITTMADLEEGRVVELVQKLLDSNEEPQNILEACQQGMSIVGQRFEAGEYYLSDLIMAGEIFKQVSNLLTPRLAGKTNYETKGRIVIGTVKGDIHNIGKDIVVSMLRGANYEVYDLGVDVAPEKFVKAVEEKDASILGLSGLLTISFGSMRETVAALAESGLSAKVKVMIGGGPVTEDVRKLVGADALGRNAQEAVRLCNNWIA</sequence>
<dbReference type="GO" id="GO:0046872">
    <property type="term" value="F:metal ion binding"/>
    <property type="evidence" value="ECO:0007669"/>
    <property type="project" value="UniProtKB-KW"/>
</dbReference>
<dbReference type="PROSITE" id="PS51337">
    <property type="entry name" value="B12_BINDING_NTER"/>
    <property type="match status" value="1"/>
</dbReference>
<dbReference type="SMART" id="SM01018">
    <property type="entry name" value="B12-binding_2"/>
    <property type="match status" value="1"/>
</dbReference>
<dbReference type="Pfam" id="PF02607">
    <property type="entry name" value="B12-binding_2"/>
    <property type="match status" value="1"/>
</dbReference>
<dbReference type="EMBL" id="JACQWF010000142">
    <property type="protein sequence ID" value="MBI4595360.1"/>
    <property type="molecule type" value="Genomic_DNA"/>
</dbReference>
<dbReference type="GO" id="GO:0008705">
    <property type="term" value="F:methionine synthase activity"/>
    <property type="evidence" value="ECO:0007669"/>
    <property type="project" value="TreeGrafter"/>
</dbReference>
<keyword evidence="1" id="KW-0479">Metal-binding</keyword>
<dbReference type="InterPro" id="IPR006158">
    <property type="entry name" value="Cobalamin-bd"/>
</dbReference>
<protein>
    <submittedName>
        <fullName evidence="5">Cobalamin B12-binding domain-containing protein</fullName>
    </submittedName>
</protein>
<dbReference type="GO" id="GO:0050667">
    <property type="term" value="P:homocysteine metabolic process"/>
    <property type="evidence" value="ECO:0007669"/>
    <property type="project" value="TreeGrafter"/>
</dbReference>
<dbReference type="InterPro" id="IPR050554">
    <property type="entry name" value="Met_Synthase/Corrinoid"/>
</dbReference>
<keyword evidence="2" id="KW-0170">Cobalt</keyword>
<dbReference type="AlphaFoldDB" id="A0A933GLK0"/>
<dbReference type="GO" id="GO:0005829">
    <property type="term" value="C:cytosol"/>
    <property type="evidence" value="ECO:0007669"/>
    <property type="project" value="TreeGrafter"/>
</dbReference>
<dbReference type="InterPro" id="IPR036724">
    <property type="entry name" value="Cobalamin-bd_sf"/>
</dbReference>
<evidence type="ECO:0000256" key="1">
    <source>
        <dbReference type="ARBA" id="ARBA00022723"/>
    </source>
</evidence>
<accession>A0A933GLK0</accession>
<evidence type="ECO:0000313" key="5">
    <source>
        <dbReference type="EMBL" id="MBI4595360.1"/>
    </source>
</evidence>
<dbReference type="Proteomes" id="UP000772181">
    <property type="component" value="Unassembled WGS sequence"/>
</dbReference>
<dbReference type="SUPFAM" id="SSF47644">
    <property type="entry name" value="Methionine synthase domain"/>
    <property type="match status" value="1"/>
</dbReference>
<gene>
    <name evidence="5" type="ORF">HY730_03170</name>
</gene>
<evidence type="ECO:0000256" key="2">
    <source>
        <dbReference type="ARBA" id="ARBA00023285"/>
    </source>
</evidence>
<feature type="domain" description="B12-binding N-terminal" evidence="4">
    <location>
        <begin position="1"/>
        <end position="85"/>
    </location>
</feature>
<evidence type="ECO:0000313" key="6">
    <source>
        <dbReference type="Proteomes" id="UP000772181"/>
    </source>
</evidence>
<dbReference type="PROSITE" id="PS51332">
    <property type="entry name" value="B12_BINDING"/>
    <property type="match status" value="1"/>
</dbReference>
<dbReference type="GO" id="GO:0046653">
    <property type="term" value="P:tetrahydrofolate metabolic process"/>
    <property type="evidence" value="ECO:0007669"/>
    <property type="project" value="TreeGrafter"/>
</dbReference>
<evidence type="ECO:0000259" key="3">
    <source>
        <dbReference type="PROSITE" id="PS51332"/>
    </source>
</evidence>
<reference evidence="5" key="1">
    <citation type="submission" date="2020-07" db="EMBL/GenBank/DDBJ databases">
        <title>Huge and variable diversity of episymbiotic CPR bacteria and DPANN archaea in groundwater ecosystems.</title>
        <authorList>
            <person name="He C.Y."/>
            <person name="Keren R."/>
            <person name="Whittaker M."/>
            <person name="Farag I.F."/>
            <person name="Doudna J."/>
            <person name="Cate J.H.D."/>
            <person name="Banfield J.F."/>
        </authorList>
    </citation>
    <scope>NUCLEOTIDE SEQUENCE</scope>
    <source>
        <strain evidence="5">NC_groundwater_1482_Ag_S-0.65um_47_24</strain>
    </source>
</reference>
<dbReference type="PANTHER" id="PTHR45833:SF1">
    <property type="entry name" value="METHIONINE SYNTHASE"/>
    <property type="match status" value="1"/>
</dbReference>
<proteinExistence type="predicted"/>
<dbReference type="Gene3D" id="3.40.50.280">
    <property type="entry name" value="Cobalamin-binding domain"/>
    <property type="match status" value="1"/>
</dbReference>
<dbReference type="InterPro" id="IPR036594">
    <property type="entry name" value="Meth_synthase_dom"/>
</dbReference>
<dbReference type="Pfam" id="PF02310">
    <property type="entry name" value="B12-binding"/>
    <property type="match status" value="1"/>
</dbReference>
<dbReference type="InterPro" id="IPR003759">
    <property type="entry name" value="Cbl-bd_cap"/>
</dbReference>
<dbReference type="SUPFAM" id="SSF52242">
    <property type="entry name" value="Cobalamin (vitamin B12)-binding domain"/>
    <property type="match status" value="1"/>
</dbReference>
<organism evidence="5 6">
    <name type="scientific">Tectimicrobiota bacterium</name>
    <dbReference type="NCBI Taxonomy" id="2528274"/>
    <lineage>
        <taxon>Bacteria</taxon>
        <taxon>Pseudomonadati</taxon>
        <taxon>Nitrospinota/Tectimicrobiota group</taxon>
        <taxon>Candidatus Tectimicrobiota</taxon>
    </lineage>
</organism>
<dbReference type="Gene3D" id="1.10.1240.10">
    <property type="entry name" value="Methionine synthase domain"/>
    <property type="match status" value="1"/>
</dbReference>
<dbReference type="GO" id="GO:0031419">
    <property type="term" value="F:cobalamin binding"/>
    <property type="evidence" value="ECO:0007669"/>
    <property type="project" value="InterPro"/>
</dbReference>
<evidence type="ECO:0000259" key="4">
    <source>
        <dbReference type="PROSITE" id="PS51337"/>
    </source>
</evidence>